<evidence type="ECO:0000313" key="3">
    <source>
        <dbReference type="Proteomes" id="UP000663193"/>
    </source>
</evidence>
<accession>A0A7U2F4D2</accession>
<organism evidence="2 3">
    <name type="scientific">Phaeosphaeria nodorum (strain SN15 / ATCC MYA-4574 / FGSC 10173)</name>
    <name type="common">Glume blotch fungus</name>
    <name type="synonym">Parastagonospora nodorum</name>
    <dbReference type="NCBI Taxonomy" id="321614"/>
    <lineage>
        <taxon>Eukaryota</taxon>
        <taxon>Fungi</taxon>
        <taxon>Dikarya</taxon>
        <taxon>Ascomycota</taxon>
        <taxon>Pezizomycotina</taxon>
        <taxon>Dothideomycetes</taxon>
        <taxon>Pleosporomycetidae</taxon>
        <taxon>Pleosporales</taxon>
        <taxon>Pleosporineae</taxon>
        <taxon>Phaeosphaeriaceae</taxon>
        <taxon>Parastagonospora</taxon>
    </lineage>
</organism>
<dbReference type="OMA" id="KLYCWGE"/>
<evidence type="ECO:0000256" key="1">
    <source>
        <dbReference type="SAM" id="MobiDB-lite"/>
    </source>
</evidence>
<dbReference type="Proteomes" id="UP000663193">
    <property type="component" value="Chromosome 8"/>
</dbReference>
<evidence type="ECO:0000313" key="2">
    <source>
        <dbReference type="EMBL" id="QRC98152.1"/>
    </source>
</evidence>
<dbReference type="AlphaFoldDB" id="A0A7U2F4D2"/>
<dbReference type="EMBL" id="CP069030">
    <property type="protein sequence ID" value="QRC98152.1"/>
    <property type="molecule type" value="Genomic_DNA"/>
</dbReference>
<name>A0A7U2F4D2_PHANO</name>
<gene>
    <name evidence="2" type="ORF">JI435_042460</name>
</gene>
<feature type="compositionally biased region" description="Low complexity" evidence="1">
    <location>
        <begin position="233"/>
        <end position="249"/>
    </location>
</feature>
<protein>
    <submittedName>
        <fullName evidence="2">Uncharacterized protein</fullName>
    </submittedName>
</protein>
<reference evidence="3" key="1">
    <citation type="journal article" date="2021" name="BMC Genomics">
        <title>Chromosome-level genome assembly and manually-curated proteome of model necrotroph Parastagonospora nodorum Sn15 reveals a genome-wide trove of candidate effector homologs, and redundancy of virulence-related functions within an accessory chromosome.</title>
        <authorList>
            <person name="Bertazzoni S."/>
            <person name="Jones D.A.B."/>
            <person name="Phan H.T."/>
            <person name="Tan K.-C."/>
            <person name="Hane J.K."/>
        </authorList>
    </citation>
    <scope>NUCLEOTIDE SEQUENCE [LARGE SCALE GENOMIC DNA]</scope>
    <source>
        <strain evidence="3">SN15 / ATCC MYA-4574 / FGSC 10173)</strain>
    </source>
</reference>
<dbReference type="OrthoDB" id="5395975at2759"/>
<dbReference type="RefSeq" id="XP_001794665.1">
    <property type="nucleotide sequence ID" value="XM_001794613.1"/>
</dbReference>
<sequence length="416" mass="46154">MIDEILVHISTPATRQNDDLYRSLADTYLNFEPHKQRVDVADKALAGSYIPSAFLSKSNIELAGSSLLSTSRESYGSFPSHVSSGYHAERPKNVEIQSAEVESIPPSSRLARLDRIHRLWKEKTTPRSSFVNREGLSSRTSRISQASGTGFIEDTQLGAEALQSQLPDSYSTTDEDTSEDEAEPKILPQLVSSAIASDSRMTTANSMIEVAEAVRPTSKPALSSISANERTKPQLSNISKSSSSSNLQPSKKRKLSEPPSETFDFSELPTDAFPPAPSISTERPARLPSQVTKHLAALKTQNPKRFKLTKRRGSTPRHDDRGHWSVDTSTWPVSIQKEFWDSLYDYVCKGRLGWGVTLYRDAAASSALGHVRLYCWAEIVEHTWLMMWICSKGEIVKSGSNWIDADGNVMFEVAEK</sequence>
<dbReference type="VEuPathDB" id="FungiDB:JI435_042460"/>
<keyword evidence="3" id="KW-1185">Reference proteome</keyword>
<feature type="region of interest" description="Disordered" evidence="1">
    <location>
        <begin position="214"/>
        <end position="285"/>
    </location>
</feature>
<feature type="compositionally biased region" description="Acidic residues" evidence="1">
    <location>
        <begin position="173"/>
        <end position="182"/>
    </location>
</feature>
<proteinExistence type="predicted"/>
<feature type="region of interest" description="Disordered" evidence="1">
    <location>
        <begin position="166"/>
        <end position="191"/>
    </location>
</feature>
<dbReference type="KEGG" id="pno:SNOG_04246"/>